<protein>
    <submittedName>
        <fullName evidence="1">Uncharacterized protein</fullName>
    </submittedName>
</protein>
<dbReference type="EMBL" id="CP158165">
    <property type="protein sequence ID" value="XBV26406.1"/>
    <property type="molecule type" value="Genomic_DNA"/>
</dbReference>
<accession>A0AAU7THV6</accession>
<evidence type="ECO:0000313" key="1">
    <source>
        <dbReference type="EMBL" id="XBV26406.1"/>
    </source>
</evidence>
<reference evidence="1" key="1">
    <citation type="submission" date="2024-06" db="EMBL/GenBank/DDBJ databases">
        <title>Kribbella sp. strain HUAS MG21 genome sequences.</title>
        <authorList>
            <person name="Mo P."/>
        </authorList>
    </citation>
    <scope>NUCLEOTIDE SEQUENCE</scope>
    <source>
        <strain evidence="1">HUAS MG21</strain>
    </source>
</reference>
<dbReference type="AlphaFoldDB" id="A0AAU7THV6"/>
<proteinExistence type="predicted"/>
<name>A0AAU7THV6_9ACTN</name>
<dbReference type="RefSeq" id="WP_350279205.1">
    <property type="nucleotide sequence ID" value="NZ_CP158165.1"/>
</dbReference>
<gene>
    <name evidence="1" type="ORF">ABN611_08235</name>
</gene>
<organism evidence="1">
    <name type="scientific">Kribbella sp. HUAS MG21</name>
    <dbReference type="NCBI Taxonomy" id="3160966"/>
    <lineage>
        <taxon>Bacteria</taxon>
        <taxon>Bacillati</taxon>
        <taxon>Actinomycetota</taxon>
        <taxon>Actinomycetes</taxon>
        <taxon>Propionibacteriales</taxon>
        <taxon>Kribbellaceae</taxon>
        <taxon>Kribbella</taxon>
    </lineage>
</organism>
<sequence length="206" mass="22464">MTDRELLIPVGHDLGVVWSGAGQRRQQVRVGVEVAELADHEFAVWLLAHGVEDGDRPTRASLMERAERLGLGAGQVDEVAERFLRDGLLAAVDPEADGAVEFAREHQLFPLLLGLGPDPEEPWMQTVGLLHQPVAQVSVAVYDVLMWAQLAPELWSGCQDAATVALQAGVRAVEETEPRNVLSGVLGQVHGLLAVRAAYFDRRRAR</sequence>